<proteinExistence type="predicted"/>
<gene>
    <name evidence="2" type="ORF">MVI01_17330</name>
    <name evidence="3" type="ORF">SAMN04488504_1011222</name>
</gene>
<dbReference type="SUPFAM" id="SSF48371">
    <property type="entry name" value="ARM repeat"/>
    <property type="match status" value="1"/>
</dbReference>
<reference evidence="3 4" key="1">
    <citation type="submission" date="2016-10" db="EMBL/GenBank/DDBJ databases">
        <authorList>
            <person name="Varghese N."/>
            <person name="Submissions S."/>
        </authorList>
    </citation>
    <scope>NUCLEOTIDE SEQUENCE [LARGE SCALE GENOMIC DNA]</scope>
    <source>
        <strain evidence="3 4">DSM 2260</strain>
    </source>
</reference>
<evidence type="ECO:0000256" key="1">
    <source>
        <dbReference type="SAM" id="MobiDB-lite"/>
    </source>
</evidence>
<comment type="caution">
    <text evidence="2">The sequence shown here is derived from an EMBL/GenBank/DDBJ whole genome shotgun (WGS) entry which is preliminary data.</text>
</comment>
<dbReference type="InterPro" id="IPR016024">
    <property type="entry name" value="ARM-type_fold"/>
</dbReference>
<evidence type="ECO:0000313" key="2">
    <source>
        <dbReference type="EMBL" id="GEL69949.1"/>
    </source>
</evidence>
<dbReference type="Proteomes" id="UP000321224">
    <property type="component" value="Unassembled WGS sequence"/>
</dbReference>
<protein>
    <recommendedName>
        <fullName evidence="6">HEAT repeat domain-containing protein</fullName>
    </recommendedName>
</protein>
<evidence type="ECO:0000313" key="3">
    <source>
        <dbReference type="EMBL" id="SDD51537.1"/>
    </source>
</evidence>
<evidence type="ECO:0000313" key="5">
    <source>
        <dbReference type="Proteomes" id="UP000321224"/>
    </source>
</evidence>
<name>A0A511HBD5_9BACT</name>
<evidence type="ECO:0000313" key="4">
    <source>
        <dbReference type="Proteomes" id="UP000198717"/>
    </source>
</evidence>
<accession>A0A511HBD5</accession>
<feature type="region of interest" description="Disordered" evidence="1">
    <location>
        <begin position="33"/>
        <end position="53"/>
    </location>
</feature>
<dbReference type="Proteomes" id="UP000198717">
    <property type="component" value="Unassembled WGS sequence"/>
</dbReference>
<dbReference type="EMBL" id="BJVY01000007">
    <property type="protein sequence ID" value="GEL69949.1"/>
    <property type="molecule type" value="Genomic_DNA"/>
</dbReference>
<reference evidence="2 5" key="2">
    <citation type="submission" date="2019-07" db="EMBL/GenBank/DDBJ databases">
        <title>Whole genome shotgun sequence of Myxococcus virescens NBRC 100334.</title>
        <authorList>
            <person name="Hosoyama A."/>
            <person name="Uohara A."/>
            <person name="Ohji S."/>
            <person name="Ichikawa N."/>
        </authorList>
    </citation>
    <scope>NUCLEOTIDE SEQUENCE [LARGE SCALE GENOMIC DNA]</scope>
    <source>
        <strain evidence="2 5">NBRC 100334</strain>
    </source>
</reference>
<keyword evidence="4" id="KW-1185">Reference proteome</keyword>
<dbReference type="EMBL" id="FNAJ01000001">
    <property type="protein sequence ID" value="SDD51537.1"/>
    <property type="molecule type" value="Genomic_DNA"/>
</dbReference>
<dbReference type="AlphaFoldDB" id="A0A511HBD5"/>
<dbReference type="RefSeq" id="WP_244171454.1">
    <property type="nucleotide sequence ID" value="NZ_BJVY01000007.1"/>
</dbReference>
<sequence length="361" mass="39541">MRNPRERLGWVLLAGALGAAVVGTRLWRAPERNTAPVLDASTPQTTDDGHSTLPPLPAHAQPLKEVPCEFTALLAEYRQGHASPAYRRYVREQLRGLVESLPEDVHWQHLSDEQDADVLALLSDTWVLRYALEGQARILERLVDRVSETPDARLRAVLIRSLQQTGEPSTQLLGIQVLKGRDVYRDWVTDAAPEVRAAAVENFREEAARNAGRYRVVAERAVSLATVAEDPATAAGLLGASSIEAVRGPSLAQVRTLLQSAQSPVVRAAAARALATSPVAELSASLDALAARYSVESEASVREALLESISRLGLSRAVPVLERLRDTHAAARDEVSPWIALLAEHPQRWEMLDTARRHSHR</sequence>
<organism evidence="2 5">
    <name type="scientific">Myxococcus virescens</name>
    <dbReference type="NCBI Taxonomy" id="83456"/>
    <lineage>
        <taxon>Bacteria</taxon>
        <taxon>Pseudomonadati</taxon>
        <taxon>Myxococcota</taxon>
        <taxon>Myxococcia</taxon>
        <taxon>Myxococcales</taxon>
        <taxon>Cystobacterineae</taxon>
        <taxon>Myxococcaceae</taxon>
        <taxon>Myxococcus</taxon>
    </lineage>
</organism>
<evidence type="ECO:0008006" key="6">
    <source>
        <dbReference type="Google" id="ProtNLM"/>
    </source>
</evidence>